<feature type="transmembrane region" description="Helical" evidence="1">
    <location>
        <begin position="37"/>
        <end position="54"/>
    </location>
</feature>
<keyword evidence="1" id="KW-0472">Membrane</keyword>
<feature type="domain" description="Linalool dehydratase/isomerase" evidence="2">
    <location>
        <begin position="223"/>
        <end position="525"/>
    </location>
</feature>
<gene>
    <name evidence="3" type="ORF">R3P96_00400</name>
</gene>
<keyword evidence="1" id="KW-0812">Transmembrane</keyword>
<accession>A0ABU4B6H3</accession>
<comment type="caution">
    <text evidence="3">The sequence shown here is derived from an EMBL/GenBank/DDBJ whole genome shotgun (WGS) entry which is preliminary data.</text>
</comment>
<reference evidence="3 4" key="1">
    <citation type="submission" date="2023-10" db="EMBL/GenBank/DDBJ databases">
        <title>Development of a sustainable strategy for remediation of hydrocarbon-contaminated territories based on the waste exchange concept.</title>
        <authorList>
            <person name="Krivoruchko A."/>
        </authorList>
    </citation>
    <scope>NUCLEOTIDE SEQUENCE [LARGE SCALE GENOMIC DNA]</scope>
    <source>
        <strain evidence="3 4">IEGM 1323</strain>
    </source>
</reference>
<protein>
    <recommendedName>
        <fullName evidence="2">Linalool dehydratase/isomerase domain-containing protein</fullName>
    </recommendedName>
</protein>
<feature type="transmembrane region" description="Helical" evidence="1">
    <location>
        <begin position="74"/>
        <end position="98"/>
    </location>
</feature>
<evidence type="ECO:0000313" key="3">
    <source>
        <dbReference type="EMBL" id="MDV6259791.1"/>
    </source>
</evidence>
<sequence length="642" mass="70887">MTTTHDTRAGRWVAARQLPVDVPLIPSATRNTLRRAATVYAAVWIAGALLLAFGNNRAGVLGAGMMVPGGGHLASGHVVHAVVAMLVFVSALLVWWMIGAVVAPIVVWVGFAIEATATAGHAHSTTTLVIITACLIPGLSAAALSVHAVRHRAQIARARTINTELSAVRYFESAVPSTPEPPVAEASAEDLAHLRFAVDLALQPLDEFAGFDRRDQFREAALRYQLSILGYALSMYRFTHTPAFSGYLSEAQERAVLKMGDRRVWGYWAAENAWGRMSLDRDPVENRDNVMLTGWQGVAVGMYESFGDDRFSRPGGLTYTWSESEKYEHDFTRLAESIHRNMKRSPYTLFSCEPRWIYPVCNTFGVNTLILHDRLHGTDFYAELRDDIEHAYEREFQRPDGRLIGVRNETLGLTWNIWASEGVSLPTTYWMNAFLPDQAHRAWWLLRRNALTYDGERYALPRNAGNRCDVGSYSFGSDSFSQTFLSLSAREMGDNDVADAAFAYVDGKEEVTRHSGVARYSGLSTQGNLYSLMARFARPSVNRDLIGAGLPAHWITGPRLAEVAYPQVLVAKAVTDGRALDLVLPPGSACARTAVVVDRLRPHSSYALRGGIDESVVADSAGKAVLHFDLEDRTVLRVEPTW</sequence>
<organism evidence="3 4">
    <name type="scientific">Rhodococcoides yunnanense</name>
    <dbReference type="NCBI Taxonomy" id="278209"/>
    <lineage>
        <taxon>Bacteria</taxon>
        <taxon>Bacillati</taxon>
        <taxon>Actinomycetota</taxon>
        <taxon>Actinomycetes</taxon>
        <taxon>Mycobacteriales</taxon>
        <taxon>Nocardiaceae</taxon>
        <taxon>Rhodococcoides</taxon>
    </lineage>
</organism>
<dbReference type="RefSeq" id="WP_317562695.1">
    <property type="nucleotide sequence ID" value="NZ_JAWLJX010000001.1"/>
</dbReference>
<evidence type="ECO:0000259" key="2">
    <source>
        <dbReference type="Pfam" id="PF18566"/>
    </source>
</evidence>
<evidence type="ECO:0000313" key="4">
    <source>
        <dbReference type="Proteomes" id="UP001185755"/>
    </source>
</evidence>
<feature type="transmembrane region" description="Helical" evidence="1">
    <location>
        <begin position="105"/>
        <end position="122"/>
    </location>
</feature>
<keyword evidence="1" id="KW-1133">Transmembrane helix</keyword>
<feature type="transmembrane region" description="Helical" evidence="1">
    <location>
        <begin position="128"/>
        <end position="149"/>
    </location>
</feature>
<keyword evidence="4" id="KW-1185">Reference proteome</keyword>
<name>A0ABU4B6H3_9NOCA</name>
<proteinExistence type="predicted"/>
<dbReference type="Proteomes" id="UP001185755">
    <property type="component" value="Unassembled WGS sequence"/>
</dbReference>
<dbReference type="InterPro" id="IPR041411">
    <property type="entry name" value="Ldi"/>
</dbReference>
<dbReference type="EMBL" id="JAWLJX010000001">
    <property type="protein sequence ID" value="MDV6259791.1"/>
    <property type="molecule type" value="Genomic_DNA"/>
</dbReference>
<dbReference type="Pfam" id="PF18566">
    <property type="entry name" value="Ldi"/>
    <property type="match status" value="1"/>
</dbReference>
<evidence type="ECO:0000256" key="1">
    <source>
        <dbReference type="SAM" id="Phobius"/>
    </source>
</evidence>